<gene>
    <name evidence="1" type="ORF">E5358_03330</name>
</gene>
<proteinExistence type="predicted"/>
<comment type="caution">
    <text evidence="1">The sequence shown here is derived from an EMBL/GenBank/DDBJ whole genome shotgun (WGS) entry which is preliminary data.</text>
</comment>
<reference evidence="1" key="1">
    <citation type="submission" date="2019-04" db="EMBL/GenBank/DDBJ databases">
        <title>Microbes associate with the intestines of laboratory mice.</title>
        <authorList>
            <person name="Navarre W."/>
            <person name="Wong E."/>
            <person name="Huang K."/>
            <person name="Tropini C."/>
            <person name="Ng K."/>
            <person name="Yu B."/>
        </authorList>
    </citation>
    <scope>NUCLEOTIDE SEQUENCE</scope>
    <source>
        <strain evidence="1">NM73_A23</strain>
    </source>
</reference>
<evidence type="ECO:0000313" key="2">
    <source>
        <dbReference type="Proteomes" id="UP000308886"/>
    </source>
</evidence>
<keyword evidence="2" id="KW-1185">Reference proteome</keyword>
<evidence type="ECO:0000313" key="1">
    <source>
        <dbReference type="EMBL" id="TGX83302.1"/>
    </source>
</evidence>
<organism evidence="1 2">
    <name type="scientific">Palleniella muris</name>
    <dbReference type="NCBI Taxonomy" id="3038145"/>
    <lineage>
        <taxon>Bacteria</taxon>
        <taxon>Pseudomonadati</taxon>
        <taxon>Bacteroidota</taxon>
        <taxon>Bacteroidia</taxon>
        <taxon>Bacteroidales</taxon>
        <taxon>Prevotellaceae</taxon>
        <taxon>Palleniella</taxon>
    </lineage>
</organism>
<dbReference type="Proteomes" id="UP000308886">
    <property type="component" value="Unassembled WGS sequence"/>
</dbReference>
<protein>
    <submittedName>
        <fullName evidence="1">WYL domain-containing protein</fullName>
    </submittedName>
</protein>
<name>A0AC61QSM3_9BACT</name>
<dbReference type="EMBL" id="SRZC01000004">
    <property type="protein sequence ID" value="TGX83302.1"/>
    <property type="molecule type" value="Genomic_DNA"/>
</dbReference>
<accession>A0AC61QSM3</accession>
<sequence>MISKTFNRYIWLLNTLLHQRKLTFEEISNRWRDSYLSDGKPLALRTFHVHRDAIFELFGVEIKCDTSTYKYYISSPESLRLDKTRQWLLNSFTLSNMIEAGHNMKDRILFENIPHGTEYIQTVIEAMQQSKELMIDYQPFNGHRETYHIQPYAMKAYQQRWYVLGYMKEAESIRNIALDRRLAKTLLQALKQKCLSHLANQ</sequence>